<dbReference type="CDD" id="cd12119">
    <property type="entry name" value="ttLC_FACS_AlkK_like"/>
    <property type="match status" value="1"/>
</dbReference>
<evidence type="ECO:0000259" key="6">
    <source>
        <dbReference type="Pfam" id="PF13193"/>
    </source>
</evidence>
<comment type="caution">
    <text evidence="7">The sequence shown here is derived from an EMBL/GenBank/DDBJ whole genome shotgun (WGS) entry which is preliminary data.</text>
</comment>
<dbReference type="Proteomes" id="UP000029567">
    <property type="component" value="Unassembled WGS sequence"/>
</dbReference>
<keyword evidence="4" id="KW-0443">Lipid metabolism</keyword>
<dbReference type="InterPro" id="IPR045851">
    <property type="entry name" value="AMP-bd_C_sf"/>
</dbReference>
<comment type="similarity">
    <text evidence="1">Belongs to the ATP-dependent AMP-binding enzyme family.</text>
</comment>
<feature type="domain" description="AMP-dependent synthetase/ligase" evidence="5">
    <location>
        <begin position="32"/>
        <end position="397"/>
    </location>
</feature>
<dbReference type="Gene3D" id="3.30.300.30">
    <property type="match status" value="1"/>
</dbReference>
<dbReference type="AlphaFoldDB" id="A0A0E3B6E0"/>
<evidence type="ECO:0000256" key="3">
    <source>
        <dbReference type="ARBA" id="ARBA00022832"/>
    </source>
</evidence>
<gene>
    <name evidence="7" type="ORF">P245_27575</name>
</gene>
<dbReference type="Pfam" id="PF00501">
    <property type="entry name" value="AMP-binding"/>
    <property type="match status" value="1"/>
</dbReference>
<dbReference type="SUPFAM" id="SSF56801">
    <property type="entry name" value="Acetyl-CoA synthetase-like"/>
    <property type="match status" value="1"/>
</dbReference>
<organism evidence="7 8">
    <name type="scientific">Comamonas thiooxydans</name>
    <dbReference type="NCBI Taxonomy" id="363952"/>
    <lineage>
        <taxon>Bacteria</taxon>
        <taxon>Pseudomonadati</taxon>
        <taxon>Pseudomonadota</taxon>
        <taxon>Betaproteobacteria</taxon>
        <taxon>Burkholderiales</taxon>
        <taxon>Comamonadaceae</taxon>
        <taxon>Comamonas</taxon>
    </lineage>
</organism>
<evidence type="ECO:0000313" key="7">
    <source>
        <dbReference type="EMBL" id="KGG82286.1"/>
    </source>
</evidence>
<feature type="domain" description="AMP-binding enzyme C-terminal" evidence="6">
    <location>
        <begin position="444"/>
        <end position="519"/>
    </location>
</feature>
<name>A0A0E3B6E0_9BURK</name>
<sequence>MERLGNMMRMPLLISSILTYALENSGDQQILTALDDGGLHTYSYREFGERVMDLAIGMTRHDVQPGQRVATLAWNTYRHLEIYYATAGIGVICHTVNPRLSREQITFIINDAQDTVLFYDAQFTELVDFLRPQCPSVAHWVLLSEGAGGGSAGDNYGSWLGNDTRGFEWPVFDENTACGLCYTSGTTGAPKGALYSHRSTVLHAYASSHPNAVAISARDAVMPLVPMFHVNAWGLPYSALMSGAKIVLPGSNMQGERLYALCERAGVTLSAGVPTVWKGVLDHAENHGLAFSTLQRILIGGAACPPHMIAAFGARNVTVRHAWGMTEVSPLGTVCQLLPQHASLSGDEALQVLASQGRPLFGARFKVVDDAGNRLPHDGVSTGYLMVQGNWVISRYYGKTEPAIEDGWFCTGDVGSMDADGYMRITDRRKDVIKSGGEWISSIEIENIAMEESGVELAACIAEANEKWGERPVLFVVPKAGAERSAERILARYQGRVAKWSIPDRVVFIDHMPMTATGKIQKTALRALAT</sequence>
<dbReference type="Pfam" id="PF13193">
    <property type="entry name" value="AMP-binding_C"/>
    <property type="match status" value="1"/>
</dbReference>
<dbReference type="PANTHER" id="PTHR43859">
    <property type="entry name" value="ACYL-ACTIVATING ENZYME"/>
    <property type="match status" value="1"/>
</dbReference>
<proteinExistence type="inferred from homology"/>
<reference evidence="7 8" key="1">
    <citation type="submission" date="2013-09" db="EMBL/GenBank/DDBJ databases">
        <title>High correlation between genotypes and phenotypes of environmental bacteria Comamonas testosteroni strains.</title>
        <authorList>
            <person name="Liu L."/>
            <person name="Zhu W."/>
            <person name="Xia X."/>
            <person name="Xu B."/>
            <person name="Luo M."/>
            <person name="Wang G."/>
        </authorList>
    </citation>
    <scope>NUCLEOTIDE SEQUENCE [LARGE SCALE GENOMIC DNA]</scope>
    <source>
        <strain evidence="7 8">JL14</strain>
    </source>
</reference>
<accession>A0A0E3B6E0</accession>
<protein>
    <submittedName>
        <fullName evidence="7">Long-chain fatty acid--CoA ligase</fullName>
    </submittedName>
</protein>
<keyword evidence="3" id="KW-0276">Fatty acid metabolism</keyword>
<dbReference type="NCBIfam" id="NF004837">
    <property type="entry name" value="PRK06187.1"/>
    <property type="match status" value="1"/>
</dbReference>
<dbReference type="Gene3D" id="3.40.50.12780">
    <property type="entry name" value="N-terminal domain of ligase-like"/>
    <property type="match status" value="1"/>
</dbReference>
<evidence type="ECO:0000256" key="2">
    <source>
        <dbReference type="ARBA" id="ARBA00022598"/>
    </source>
</evidence>
<dbReference type="RefSeq" id="WP_034384217.1">
    <property type="nucleotide sequence ID" value="NZ_AWTN01000159.1"/>
</dbReference>
<evidence type="ECO:0000256" key="1">
    <source>
        <dbReference type="ARBA" id="ARBA00006432"/>
    </source>
</evidence>
<dbReference type="PROSITE" id="PS00455">
    <property type="entry name" value="AMP_BINDING"/>
    <property type="match status" value="1"/>
</dbReference>
<dbReference type="InterPro" id="IPR020845">
    <property type="entry name" value="AMP-binding_CS"/>
</dbReference>
<dbReference type="PANTHER" id="PTHR43859:SF4">
    <property type="entry name" value="BUTANOATE--COA LIGASE AAE1-RELATED"/>
    <property type="match status" value="1"/>
</dbReference>
<evidence type="ECO:0000256" key="4">
    <source>
        <dbReference type="ARBA" id="ARBA00023098"/>
    </source>
</evidence>
<dbReference type="EMBL" id="AWTN01000159">
    <property type="protein sequence ID" value="KGG82286.1"/>
    <property type="molecule type" value="Genomic_DNA"/>
</dbReference>
<dbReference type="InterPro" id="IPR042099">
    <property type="entry name" value="ANL_N_sf"/>
</dbReference>
<evidence type="ECO:0000259" key="5">
    <source>
        <dbReference type="Pfam" id="PF00501"/>
    </source>
</evidence>
<dbReference type="InterPro" id="IPR025110">
    <property type="entry name" value="AMP-bd_C"/>
</dbReference>
<dbReference type="InterPro" id="IPR000873">
    <property type="entry name" value="AMP-dep_synth/lig_dom"/>
</dbReference>
<dbReference type="GO" id="GO:0006631">
    <property type="term" value="P:fatty acid metabolic process"/>
    <property type="evidence" value="ECO:0007669"/>
    <property type="project" value="UniProtKB-KW"/>
</dbReference>
<keyword evidence="2 7" id="KW-0436">Ligase</keyword>
<evidence type="ECO:0000313" key="8">
    <source>
        <dbReference type="Proteomes" id="UP000029567"/>
    </source>
</evidence>
<dbReference type="GO" id="GO:0016874">
    <property type="term" value="F:ligase activity"/>
    <property type="evidence" value="ECO:0007669"/>
    <property type="project" value="UniProtKB-KW"/>
</dbReference>